<organism evidence="2 3">
    <name type="scientific">Bifidobacterium longum subsp. longum</name>
    <dbReference type="NCBI Taxonomy" id="1679"/>
    <lineage>
        <taxon>Bacteria</taxon>
        <taxon>Bacillati</taxon>
        <taxon>Actinomycetota</taxon>
        <taxon>Actinomycetes</taxon>
        <taxon>Bifidobacteriales</taxon>
        <taxon>Bifidobacteriaceae</taxon>
        <taxon>Bifidobacterium</taxon>
    </lineage>
</organism>
<dbReference type="AlphaFoldDB" id="A0AAV4L4C8"/>
<keyword evidence="1" id="KW-0812">Transmembrane</keyword>
<gene>
    <name evidence="2" type="ORF">MCC00316_09900</name>
</gene>
<evidence type="ECO:0000256" key="1">
    <source>
        <dbReference type="SAM" id="Phobius"/>
    </source>
</evidence>
<keyword evidence="1" id="KW-0472">Membrane</keyword>
<name>A0AAV4L4C8_BIFLL</name>
<feature type="transmembrane region" description="Helical" evidence="1">
    <location>
        <begin position="18"/>
        <end position="38"/>
    </location>
</feature>
<keyword evidence="1" id="KW-1133">Transmembrane helix</keyword>
<dbReference type="EMBL" id="BNHC01000005">
    <property type="protein sequence ID" value="GHM72700.1"/>
    <property type="molecule type" value="Genomic_DNA"/>
</dbReference>
<accession>A0AAV4L4C8</accession>
<reference evidence="2" key="1">
    <citation type="journal article" date="2021" name="Appl. Environ. Microbiol.">
        <title>Novel 3-O-alpha-d-Galactosyl-alpha-l-Arabinofuranosidase for the Assimilation of Gum Arabic Arabinogalactan Protein in Bifidobacterium longum subsp. longum.</title>
        <authorList>
            <person name="Sasaki Y."/>
            <person name="Horigome A."/>
            <person name="Odamaki T."/>
            <person name="Xiao J.Z."/>
            <person name="Ishiwata A."/>
            <person name="Ito Y."/>
            <person name="Kitahara K."/>
            <person name="Fujita K."/>
        </authorList>
    </citation>
    <scope>NUCLEOTIDE SEQUENCE</scope>
    <source>
        <strain evidence="2">MCC00316</strain>
    </source>
</reference>
<comment type="caution">
    <text evidence="2">The sequence shown here is derived from an EMBL/GenBank/DDBJ whole genome shotgun (WGS) entry which is preliminary data.</text>
</comment>
<evidence type="ECO:0000313" key="3">
    <source>
        <dbReference type="Proteomes" id="UP000663812"/>
    </source>
</evidence>
<sequence>MRIKCIGSKEAAMNDNSVWPVVTAVMVVLAVAVCLAMAGDIRFAVIGVL</sequence>
<evidence type="ECO:0000313" key="2">
    <source>
        <dbReference type="EMBL" id="GHM72700.1"/>
    </source>
</evidence>
<dbReference type="Proteomes" id="UP000663812">
    <property type="component" value="Unassembled WGS sequence"/>
</dbReference>
<protein>
    <submittedName>
        <fullName evidence="2">Uncharacterized protein</fullName>
    </submittedName>
</protein>
<proteinExistence type="predicted"/>